<dbReference type="InterPro" id="IPR011990">
    <property type="entry name" value="TPR-like_helical_dom_sf"/>
</dbReference>
<reference evidence="3 4" key="1">
    <citation type="submission" date="2021-03" db="EMBL/GenBank/DDBJ databases">
        <authorList>
            <person name="King G.J."/>
            <person name="Bancroft I."/>
            <person name="Baten A."/>
            <person name="Bloomfield J."/>
            <person name="Borpatragohain P."/>
            <person name="He Z."/>
            <person name="Irish N."/>
            <person name="Irwin J."/>
            <person name="Liu K."/>
            <person name="Mauleon R.P."/>
            <person name="Moore J."/>
            <person name="Morris R."/>
            <person name="Ostergaard L."/>
            <person name="Wang B."/>
            <person name="Wells R."/>
        </authorList>
    </citation>
    <scope>NUCLEOTIDE SEQUENCE [LARGE SCALE GENOMIC DNA]</scope>
    <source>
        <strain evidence="3">R-o-18</strain>
        <tissue evidence="3">Leaf</tissue>
    </source>
</reference>
<dbReference type="SUPFAM" id="SSF48452">
    <property type="entry name" value="TPR-like"/>
    <property type="match status" value="1"/>
</dbReference>
<feature type="repeat" description="PPR" evidence="2">
    <location>
        <begin position="395"/>
        <end position="429"/>
    </location>
</feature>
<dbReference type="PANTHER" id="PTHR47937:SF3">
    <property type="entry name" value="PENTACOTRIPEPTIDE-REPEAT REGION OF PRORP DOMAIN-CONTAINING PROTEIN"/>
    <property type="match status" value="1"/>
</dbReference>
<evidence type="ECO:0008006" key="5">
    <source>
        <dbReference type="Google" id="ProtNLM"/>
    </source>
</evidence>
<sequence length="460" mass="52167">MSLTRRINLVVGLSKSLQFSNRRHMSTGVASATVARYPLGKDLSWLPRNPTSEDVNRAADLVKGRPVSLLYRVLTMIELSDVDGAVELACLCVLKDDSRRHDTILICNAVIGAMCQAKRFEQGIGLFHYFFNENNIVPNIASFNYVIKAFCELGRVDDALQLYRHAARFGPDKETFSLLTQALVHAYGYGEAGIFVGLSRCLTTADDWTPMLIEIRGRLDQMNAEDADDYFHTNRLKFDDDEDDGVFKSIATIFVEYWLKHGNEEKAMECYSTIRTWESLPATTGNTLLRILLENCKRTEAGALIEVNAKDLYHNMLKKHKRFDSETINIMVDYWFDIGEVNKAMETFNESQQGRKRMVRCYCNVVARLCERGMMSEAEGLFEDMCSDKDLSPPDVSTFRSMVNGYVRAGRVDDAIKTSNKLAILKLRKFALTIALIMLIAPSWLSKTQAQALELNIYLK</sequence>
<dbReference type="NCBIfam" id="TIGR00756">
    <property type="entry name" value="PPR"/>
    <property type="match status" value="3"/>
</dbReference>
<evidence type="ECO:0000313" key="4">
    <source>
        <dbReference type="Proteomes" id="UP000823674"/>
    </source>
</evidence>
<proteinExistence type="predicted"/>
<evidence type="ECO:0000256" key="1">
    <source>
        <dbReference type="ARBA" id="ARBA00022737"/>
    </source>
</evidence>
<evidence type="ECO:0000256" key="2">
    <source>
        <dbReference type="PROSITE-ProRule" id="PRU00708"/>
    </source>
</evidence>
<organism evidence="3 4">
    <name type="scientific">Brassica rapa subsp. trilocularis</name>
    <dbReference type="NCBI Taxonomy" id="1813537"/>
    <lineage>
        <taxon>Eukaryota</taxon>
        <taxon>Viridiplantae</taxon>
        <taxon>Streptophyta</taxon>
        <taxon>Embryophyta</taxon>
        <taxon>Tracheophyta</taxon>
        <taxon>Spermatophyta</taxon>
        <taxon>Magnoliopsida</taxon>
        <taxon>eudicotyledons</taxon>
        <taxon>Gunneridae</taxon>
        <taxon>Pentapetalae</taxon>
        <taxon>rosids</taxon>
        <taxon>malvids</taxon>
        <taxon>Brassicales</taxon>
        <taxon>Brassicaceae</taxon>
        <taxon>Brassiceae</taxon>
        <taxon>Brassica</taxon>
    </lineage>
</organism>
<accession>A0ABQ7M9P8</accession>
<keyword evidence="4" id="KW-1185">Reference proteome</keyword>
<dbReference type="InterPro" id="IPR052308">
    <property type="entry name" value="PPR_domain-containing"/>
</dbReference>
<name>A0ABQ7M9P8_BRACM</name>
<dbReference type="PANTHER" id="PTHR47937">
    <property type="entry name" value="PLASTID TRANSCRIPTIONALLY ACTIVE CHROMOSOME 2-LIKE PROTEIN"/>
    <property type="match status" value="1"/>
</dbReference>
<comment type="caution">
    <text evidence="3">The sequence shown here is derived from an EMBL/GenBank/DDBJ whole genome shotgun (WGS) entry which is preliminary data.</text>
</comment>
<gene>
    <name evidence="3" type="primary">A05p001970.1_BraROA</name>
    <name evidence="3" type="ORF">IGI04_017327</name>
</gene>
<keyword evidence="1" id="KW-0677">Repeat</keyword>
<dbReference type="Pfam" id="PF12854">
    <property type="entry name" value="PPR_1"/>
    <property type="match status" value="2"/>
</dbReference>
<dbReference type="EMBL" id="JADBGQ010000005">
    <property type="protein sequence ID" value="KAG5395513.1"/>
    <property type="molecule type" value="Genomic_DNA"/>
</dbReference>
<feature type="repeat" description="PPR" evidence="2">
    <location>
        <begin position="139"/>
        <end position="173"/>
    </location>
</feature>
<dbReference type="InterPro" id="IPR002885">
    <property type="entry name" value="PPR_rpt"/>
</dbReference>
<protein>
    <recommendedName>
        <fullName evidence="5">Pentacotripeptide-repeat region of PRORP domain-containing protein</fullName>
    </recommendedName>
</protein>
<evidence type="ECO:0000313" key="3">
    <source>
        <dbReference type="EMBL" id="KAG5395513.1"/>
    </source>
</evidence>
<dbReference type="Pfam" id="PF01535">
    <property type="entry name" value="PPR"/>
    <property type="match status" value="2"/>
</dbReference>
<dbReference type="Gene3D" id="1.25.40.10">
    <property type="entry name" value="Tetratricopeptide repeat domain"/>
    <property type="match status" value="2"/>
</dbReference>
<dbReference type="Proteomes" id="UP000823674">
    <property type="component" value="Chromosome A05"/>
</dbReference>
<dbReference type="PROSITE" id="PS51375">
    <property type="entry name" value="PPR"/>
    <property type="match status" value="2"/>
</dbReference>